<dbReference type="InterPro" id="IPR001173">
    <property type="entry name" value="Glyco_trans_2-like"/>
</dbReference>
<dbReference type="PANTHER" id="PTHR22916">
    <property type="entry name" value="GLYCOSYLTRANSFERASE"/>
    <property type="match status" value="1"/>
</dbReference>
<evidence type="ECO:0000259" key="2">
    <source>
        <dbReference type="Pfam" id="PF00535"/>
    </source>
</evidence>
<evidence type="ECO:0000313" key="4">
    <source>
        <dbReference type="Proteomes" id="UP000321614"/>
    </source>
</evidence>
<evidence type="ECO:0000313" key="3">
    <source>
        <dbReference type="EMBL" id="TWO26019.1"/>
    </source>
</evidence>
<comment type="caution">
    <text evidence="3">The sequence shown here is derived from an EMBL/GenBank/DDBJ whole genome shotgun (WGS) entry which is preliminary data.</text>
</comment>
<dbReference type="Pfam" id="PF00535">
    <property type="entry name" value="Glycos_transf_2"/>
    <property type="match status" value="1"/>
</dbReference>
<feature type="transmembrane region" description="Helical" evidence="1">
    <location>
        <begin position="394"/>
        <end position="412"/>
    </location>
</feature>
<proteinExistence type="predicted"/>
<keyword evidence="1" id="KW-0812">Transmembrane</keyword>
<evidence type="ECO:0000256" key="1">
    <source>
        <dbReference type="SAM" id="Phobius"/>
    </source>
</evidence>
<feature type="domain" description="Glycosyltransferase 2-like" evidence="2">
    <location>
        <begin position="8"/>
        <end position="157"/>
    </location>
</feature>
<gene>
    <name evidence="3" type="ORF">ZA01_04255</name>
</gene>
<organism evidence="3 4">
    <name type="scientific">Campylobacter insulaenigrae</name>
    <dbReference type="NCBI Taxonomy" id="260714"/>
    <lineage>
        <taxon>Bacteria</taxon>
        <taxon>Pseudomonadati</taxon>
        <taxon>Campylobacterota</taxon>
        <taxon>Epsilonproteobacteria</taxon>
        <taxon>Campylobacterales</taxon>
        <taxon>Campylobacteraceae</taxon>
        <taxon>Campylobacter</taxon>
    </lineage>
</organism>
<dbReference type="RefSeq" id="WP_147500748.1">
    <property type="nucleotide sequence ID" value="NZ_JANPQV010000001.1"/>
</dbReference>
<dbReference type="PANTHER" id="PTHR22916:SF3">
    <property type="entry name" value="UDP-GLCNAC:BETAGAL BETA-1,3-N-ACETYLGLUCOSAMINYLTRANSFERASE-LIKE PROTEIN 1"/>
    <property type="match status" value="1"/>
</dbReference>
<keyword evidence="4" id="KW-1185">Reference proteome</keyword>
<reference evidence="3 4" key="1">
    <citation type="submission" date="2019-07" db="EMBL/GenBank/DDBJ databases">
        <title>Rapid identification of Enteric Bacteria from Whole Genome Sequences (WGS) using Average Nucleotide Identity (ANI).</title>
        <authorList>
            <person name="Lane C."/>
        </authorList>
    </citation>
    <scope>NUCLEOTIDE SEQUENCE [LARGE SCALE GENOMIC DNA]</scope>
    <source>
        <strain evidence="3 4">2011D-8905</strain>
    </source>
</reference>
<protein>
    <submittedName>
        <fullName evidence="3">Glycosyltransferase family 2 protein</fullName>
    </submittedName>
</protein>
<dbReference type="Proteomes" id="UP000321614">
    <property type="component" value="Unassembled WGS sequence"/>
</dbReference>
<name>A0ABY3G485_9BACT</name>
<dbReference type="SUPFAM" id="SSF53448">
    <property type="entry name" value="Nucleotide-diphospho-sugar transferases"/>
    <property type="match status" value="1"/>
</dbReference>
<dbReference type="EMBL" id="VOAW01000014">
    <property type="protein sequence ID" value="TWO26019.1"/>
    <property type="molecule type" value="Genomic_DNA"/>
</dbReference>
<dbReference type="CDD" id="cd00761">
    <property type="entry name" value="Glyco_tranf_GTA_type"/>
    <property type="match status" value="1"/>
</dbReference>
<sequence>MDNKRVGIIIPVYNVERYITQCLEGIKAQTYQNYIVVMVDDESTDNSVSIAREYTKYDKRFNIIHKKNGGLSSALNAGIEYFTNSNHEIDYVIFLDSDDFWNAECLEICVYKMNNVQIVWFDYEYIFDGIPEYTNKYTRLNYLQYNNYEQIITPMDFFKRVFLTQEWHAFAKMGMIDFQFLLKTKMKFMKGLFLEDHLFGVLLFAQSSKIRILPRKLYNYRIRKQSLCNYDNSNHSYMPSYFQNKYKFDFEDKKKYDELSSKFIIALGMLNFIKRNKNKKINYLIQHSLVKNYLNSAIDLVTCSKDPSNILPKLIKMNKHNNALLIKKSVEYKLGGLLKSIRTLVKGFMYLKSIKMSDYSSTLNELQDPKSLTIKNHFSYILGSLSIKIYRKNYFYFILLYPFIVIYSYYLFKSKKKLKINIQDHKSEENNIFIDFHLLKDNIKYIIAHNINSNTILNINIRNTEILDFFVQYNKAKIYHYEYNPFFYFYISSRYSKNSNLFMDGKLIFGENTCFDSIDYSCNDNGDGFLMDYDVEYDAMQRLSLNDLFAKFDRICVLNIYLDFYNYKDLNEIMKYHYKIGLVVCFVDYFFQMSNEFKKIYKEMNAKTIIFVKDMR</sequence>
<keyword evidence="1" id="KW-0472">Membrane</keyword>
<dbReference type="Gene3D" id="3.90.550.10">
    <property type="entry name" value="Spore Coat Polysaccharide Biosynthesis Protein SpsA, Chain A"/>
    <property type="match status" value="1"/>
</dbReference>
<keyword evidence="1" id="KW-1133">Transmembrane helix</keyword>
<dbReference type="InterPro" id="IPR029044">
    <property type="entry name" value="Nucleotide-diphossugar_trans"/>
</dbReference>
<accession>A0ABY3G485</accession>